<comment type="similarity">
    <text evidence="2 9">Belongs to the branched chain amino acid transporter family.</text>
</comment>
<keyword evidence="6 9" id="KW-0029">Amino-acid transport</keyword>
<accession>A0A0F5I0J8</accession>
<organism evidence="10 11">
    <name type="scientific">Bacillus thermotolerans</name>
    <name type="common">Quasibacillus thermotolerans</name>
    <dbReference type="NCBI Taxonomy" id="1221996"/>
    <lineage>
        <taxon>Bacteria</taxon>
        <taxon>Bacillati</taxon>
        <taxon>Bacillota</taxon>
        <taxon>Bacilli</taxon>
        <taxon>Bacillales</taxon>
        <taxon>Bacillaceae</taxon>
        <taxon>Bacillus</taxon>
    </lineage>
</organism>
<evidence type="ECO:0000256" key="7">
    <source>
        <dbReference type="ARBA" id="ARBA00022989"/>
    </source>
</evidence>
<evidence type="ECO:0000313" key="11">
    <source>
        <dbReference type="Proteomes" id="UP000031563"/>
    </source>
</evidence>
<dbReference type="Proteomes" id="UP000031563">
    <property type="component" value="Unassembled WGS sequence"/>
</dbReference>
<dbReference type="GO" id="GO:0005304">
    <property type="term" value="F:L-valine transmembrane transporter activity"/>
    <property type="evidence" value="ECO:0007669"/>
    <property type="project" value="TreeGrafter"/>
</dbReference>
<feature type="transmembrane region" description="Helical" evidence="9">
    <location>
        <begin position="37"/>
        <end position="61"/>
    </location>
</feature>
<name>A0A0F5I0J8_BACTR</name>
<feature type="transmembrane region" description="Helical" evidence="9">
    <location>
        <begin position="192"/>
        <end position="213"/>
    </location>
</feature>
<keyword evidence="11" id="KW-1185">Reference proteome</keyword>
<evidence type="ECO:0000313" key="10">
    <source>
        <dbReference type="EMBL" id="KKB39021.1"/>
    </source>
</evidence>
<dbReference type="STRING" id="1221996.QY95_02461"/>
<feature type="transmembrane region" description="Helical" evidence="9">
    <location>
        <begin position="118"/>
        <end position="136"/>
    </location>
</feature>
<evidence type="ECO:0000256" key="8">
    <source>
        <dbReference type="ARBA" id="ARBA00023136"/>
    </source>
</evidence>
<feature type="transmembrane region" description="Helical" evidence="9">
    <location>
        <begin position="225"/>
        <end position="249"/>
    </location>
</feature>
<dbReference type="PANTHER" id="PTHR30588:SF0">
    <property type="entry name" value="BRANCHED-CHAIN AMINO ACID PERMEASE BRNQ"/>
    <property type="match status" value="1"/>
</dbReference>
<keyword evidence="5 9" id="KW-0812">Transmembrane</keyword>
<dbReference type="RefSeq" id="WP_039238351.1">
    <property type="nucleotide sequence ID" value="NZ_JWIQ02000040.1"/>
</dbReference>
<evidence type="ECO:0000256" key="9">
    <source>
        <dbReference type="RuleBase" id="RU362122"/>
    </source>
</evidence>
<feature type="transmembrane region" description="Helical" evidence="9">
    <location>
        <begin position="369"/>
        <end position="389"/>
    </location>
</feature>
<comment type="subcellular location">
    <subcellularLocation>
        <location evidence="1 9">Cell membrane</location>
        <topology evidence="1 9">Multi-pass membrane protein</topology>
    </subcellularLocation>
</comment>
<evidence type="ECO:0000256" key="3">
    <source>
        <dbReference type="ARBA" id="ARBA00022448"/>
    </source>
</evidence>
<feature type="transmembrane region" description="Helical" evidence="9">
    <location>
        <begin position="7"/>
        <end position="25"/>
    </location>
</feature>
<dbReference type="GO" id="GO:0015188">
    <property type="term" value="F:L-isoleucine transmembrane transporter activity"/>
    <property type="evidence" value="ECO:0007669"/>
    <property type="project" value="TreeGrafter"/>
</dbReference>
<keyword evidence="3 9" id="KW-0813">Transport</keyword>
<keyword evidence="4" id="KW-1003">Cell membrane</keyword>
<dbReference type="GO" id="GO:0015820">
    <property type="term" value="P:L-leucine transport"/>
    <property type="evidence" value="ECO:0007669"/>
    <property type="project" value="TreeGrafter"/>
</dbReference>
<comment type="function">
    <text evidence="9">Component of the transport system for branched-chain amino acids.</text>
</comment>
<comment type="caution">
    <text evidence="10">The sequence shown here is derived from an EMBL/GenBank/DDBJ whole genome shotgun (WGS) entry which is preliminary data.</text>
</comment>
<dbReference type="GO" id="GO:0015818">
    <property type="term" value="P:isoleucine transport"/>
    <property type="evidence" value="ECO:0007669"/>
    <property type="project" value="TreeGrafter"/>
</dbReference>
<evidence type="ECO:0000256" key="2">
    <source>
        <dbReference type="ARBA" id="ARBA00008540"/>
    </source>
</evidence>
<reference evidence="10" key="1">
    <citation type="submission" date="2015-02" db="EMBL/GenBank/DDBJ databases">
        <title>Genome Assembly of Bacillaceae bacterium MTCC 8252.</title>
        <authorList>
            <person name="Verma A."/>
            <person name="Khatri I."/>
            <person name="Mual P."/>
            <person name="Subramanian S."/>
            <person name="Krishnamurthi S."/>
        </authorList>
    </citation>
    <scope>NUCLEOTIDE SEQUENCE [LARGE SCALE GENOMIC DNA]</scope>
    <source>
        <strain evidence="10">MTCC 8252</strain>
    </source>
</reference>
<keyword evidence="7 9" id="KW-1133">Transmembrane helix</keyword>
<dbReference type="OrthoDB" id="9783920at2"/>
<feature type="transmembrane region" description="Helical" evidence="9">
    <location>
        <begin position="148"/>
        <end position="172"/>
    </location>
</feature>
<feature type="transmembrane region" description="Helical" evidence="9">
    <location>
        <begin position="278"/>
        <end position="303"/>
    </location>
</feature>
<dbReference type="AlphaFoldDB" id="A0A0F5I0J8"/>
<evidence type="ECO:0000256" key="1">
    <source>
        <dbReference type="ARBA" id="ARBA00004651"/>
    </source>
</evidence>
<protein>
    <recommendedName>
        <fullName evidence="9">Branched-chain amino acid transport system carrier protein</fullName>
    </recommendedName>
</protein>
<dbReference type="GO" id="GO:0015190">
    <property type="term" value="F:L-leucine transmembrane transporter activity"/>
    <property type="evidence" value="ECO:0007669"/>
    <property type="project" value="TreeGrafter"/>
</dbReference>
<feature type="transmembrane region" description="Helical" evidence="9">
    <location>
        <begin position="409"/>
        <end position="430"/>
    </location>
</feature>
<dbReference type="EMBL" id="JWIR02000043">
    <property type="protein sequence ID" value="KKB39021.1"/>
    <property type="molecule type" value="Genomic_DNA"/>
</dbReference>
<evidence type="ECO:0000256" key="6">
    <source>
        <dbReference type="ARBA" id="ARBA00022970"/>
    </source>
</evidence>
<gene>
    <name evidence="10" type="ORF">QY95_02461</name>
</gene>
<dbReference type="NCBIfam" id="TIGR00796">
    <property type="entry name" value="livcs"/>
    <property type="match status" value="1"/>
</dbReference>
<feature type="transmembrane region" description="Helical" evidence="9">
    <location>
        <begin position="315"/>
        <end position="338"/>
    </location>
</feature>
<dbReference type="Pfam" id="PF05525">
    <property type="entry name" value="Branch_AA_trans"/>
    <property type="match status" value="1"/>
</dbReference>
<feature type="transmembrane region" description="Helical" evidence="9">
    <location>
        <begin position="344"/>
        <end position="362"/>
    </location>
</feature>
<feature type="transmembrane region" description="Helical" evidence="9">
    <location>
        <begin position="73"/>
        <end position="95"/>
    </location>
</feature>
<dbReference type="InterPro" id="IPR004685">
    <property type="entry name" value="Brnchd-chn_aa_trnsp_Livcs"/>
</dbReference>
<evidence type="ECO:0000256" key="4">
    <source>
        <dbReference type="ARBA" id="ARBA00022475"/>
    </source>
</evidence>
<evidence type="ECO:0000256" key="5">
    <source>
        <dbReference type="ARBA" id="ARBA00022692"/>
    </source>
</evidence>
<proteinExistence type="inferred from homology"/>
<keyword evidence="8 9" id="KW-0472">Membrane</keyword>
<dbReference type="PANTHER" id="PTHR30588">
    <property type="entry name" value="BRANCHED-CHAIN AMINO ACID TRANSPORT SYSTEM 2 CARRIER PROTEIN"/>
    <property type="match status" value="1"/>
</dbReference>
<dbReference type="GO" id="GO:0005886">
    <property type="term" value="C:plasma membrane"/>
    <property type="evidence" value="ECO:0007669"/>
    <property type="project" value="UniProtKB-SubCell"/>
</dbReference>
<accession>A0A0F5HQV9</accession>
<sequence length="436" mass="46015">MGKKDILLTGLMLFALFFGAGNLIFPPFLGMEAGTSFWPAIIGFVITGVSLPVLAVIAVSLSKNGILSIGSRVHPVFGLIFAIVAYLAIGPFFGIPRGASVAFEMGAAPFLADSSNKGTLFIFMAVFFIVVYILSLNPSKLVDRIGQWLTPILLLAVAVLCIVALAAFNAPLSAPTEKYAEAPFVTGFIEGYLTMDTIAALAFGIVVMNTFASRGVRDQASKVKFTIAAGLIAGVGLSVVYISIAWIGAKMELTEQFTNGGELLTAVSEALFGEGGRALLGIIIGLACLTTCIGLTSATAQFFAEKWPAVSYKGFVAILTIISFLIANMGLTQIIAISVPILTVIYPFAIILVLLAFLHPFVQLSSRAIHIGAILMTALFSLNDGLAAIGWPDTWLHQAISWVPFFSSGLGWVLPAVAGGIGGYIVSLLTRRTSVY</sequence>